<protein>
    <submittedName>
        <fullName evidence="2">Uncharacterized protein</fullName>
    </submittedName>
</protein>
<evidence type="ECO:0000256" key="1">
    <source>
        <dbReference type="SAM" id="MobiDB-lite"/>
    </source>
</evidence>
<dbReference type="STRING" id="280871.TL10_01755"/>
<accession>A0A0D1K119</accession>
<comment type="caution">
    <text evidence="2">The sequence shown here is derived from an EMBL/GenBank/DDBJ whole genome shotgun (WGS) entry which is preliminary data.</text>
</comment>
<dbReference type="AlphaFoldDB" id="A0A0D1K119"/>
<reference evidence="2 3" key="1">
    <citation type="submission" date="2015-01" db="EMBL/GenBank/DDBJ databases">
        <title>Genome sequence of Mycobacterium llatzerense and Mycobacterium immunogenum recovered from brain abscess.</title>
        <authorList>
            <person name="Greninger A.L."/>
            <person name="Langelier C."/>
            <person name="Cunningham G."/>
            <person name="Chiu C.Y."/>
            <person name="Miller S."/>
        </authorList>
    </citation>
    <scope>NUCLEOTIDE SEQUENCE [LARGE SCALE GENOMIC DNA]</scope>
    <source>
        <strain evidence="2 3">CLUC14</strain>
    </source>
</reference>
<dbReference type="PATRIC" id="fig|280871.6.peg.358"/>
<dbReference type="EMBL" id="JXST01000002">
    <property type="protein sequence ID" value="KIU18579.1"/>
    <property type="molecule type" value="Genomic_DNA"/>
</dbReference>
<feature type="compositionally biased region" description="Basic and acidic residues" evidence="1">
    <location>
        <begin position="153"/>
        <end position="162"/>
    </location>
</feature>
<feature type="region of interest" description="Disordered" evidence="1">
    <location>
        <begin position="141"/>
        <end position="162"/>
    </location>
</feature>
<proteinExistence type="predicted"/>
<evidence type="ECO:0000313" key="3">
    <source>
        <dbReference type="Proteomes" id="UP000032221"/>
    </source>
</evidence>
<dbReference type="OrthoDB" id="9898974at2"/>
<name>A0A0D1K119_9MYCO</name>
<dbReference type="RefSeq" id="WP_043984277.1">
    <property type="nucleotide sequence ID" value="NZ_JXST01000002.1"/>
</dbReference>
<sequence length="162" mass="17936">MTYAVREFATVALSDEPARAAMQLNHLVSLIGDRKLFMIVFELTEDDETSGYVEPDDNFVQTTGTQAGLTVELMRNGKLFALGHPGDKGPLVSLARQDGTAVEVHQNEVLMPDEVCPLLVEYVRTNSIDTSGWALREITTADETPELQAQHAEPLRAHQDER</sequence>
<keyword evidence="3" id="KW-1185">Reference proteome</keyword>
<gene>
    <name evidence="2" type="ORF">TL10_01755</name>
</gene>
<organism evidence="2 3">
    <name type="scientific">Mycolicibacterium llatzerense</name>
    <dbReference type="NCBI Taxonomy" id="280871"/>
    <lineage>
        <taxon>Bacteria</taxon>
        <taxon>Bacillati</taxon>
        <taxon>Actinomycetota</taxon>
        <taxon>Actinomycetes</taxon>
        <taxon>Mycobacteriales</taxon>
        <taxon>Mycobacteriaceae</taxon>
        <taxon>Mycolicibacterium</taxon>
    </lineage>
</organism>
<evidence type="ECO:0000313" key="2">
    <source>
        <dbReference type="EMBL" id="KIU18579.1"/>
    </source>
</evidence>
<dbReference type="Proteomes" id="UP000032221">
    <property type="component" value="Unassembled WGS sequence"/>
</dbReference>